<reference evidence="2" key="1">
    <citation type="journal article" date="2019" name="Int. J. Syst. Evol. Microbiol.">
        <title>The Global Catalogue of Microorganisms (GCM) 10K type strain sequencing project: providing services to taxonomists for standard genome sequencing and annotation.</title>
        <authorList>
            <consortium name="The Broad Institute Genomics Platform"/>
            <consortium name="The Broad Institute Genome Sequencing Center for Infectious Disease"/>
            <person name="Wu L."/>
            <person name="Ma J."/>
        </authorList>
    </citation>
    <scope>NUCLEOTIDE SEQUENCE [LARGE SCALE GENOMIC DNA]</scope>
    <source>
        <strain evidence="2">CGMCC 1.15111</strain>
    </source>
</reference>
<evidence type="ECO:0000313" key="1">
    <source>
        <dbReference type="EMBL" id="GHE59201.1"/>
    </source>
</evidence>
<protein>
    <recommendedName>
        <fullName evidence="3">DUF4412 domain-containing protein</fullName>
    </recommendedName>
</protein>
<comment type="caution">
    <text evidence="1">The sequence shown here is derived from an EMBL/GenBank/DDBJ whole genome shotgun (WGS) entry which is preliminary data.</text>
</comment>
<dbReference type="Proteomes" id="UP000658258">
    <property type="component" value="Unassembled WGS sequence"/>
</dbReference>
<dbReference type="EMBL" id="BNAG01000002">
    <property type="protein sequence ID" value="GHE59201.1"/>
    <property type="molecule type" value="Genomic_DNA"/>
</dbReference>
<name>A0ABQ3I2R3_9BACT</name>
<gene>
    <name evidence="1" type="ORF">GCM10011340_12280</name>
</gene>
<evidence type="ECO:0008006" key="3">
    <source>
        <dbReference type="Google" id="ProtNLM"/>
    </source>
</evidence>
<organism evidence="1 2">
    <name type="scientific">Roseivirga thermotolerans</name>
    <dbReference type="NCBI Taxonomy" id="1758176"/>
    <lineage>
        <taxon>Bacteria</taxon>
        <taxon>Pseudomonadati</taxon>
        <taxon>Bacteroidota</taxon>
        <taxon>Cytophagia</taxon>
        <taxon>Cytophagales</taxon>
        <taxon>Roseivirgaceae</taxon>
        <taxon>Roseivirga</taxon>
    </lineage>
</organism>
<accession>A0ABQ3I2R3</accession>
<sequence>MSSFTSETKRFEGDIIYSITYVQLPDDLKGYESMLPGEITMTISGNKSMLRQEVMGGSQTIISDETSGTGEIMMDMMGQKFHIKLSKEDIEKEEESMGESTVKSLEGSKTILGYKCQKGQLINGGQTIDVWYTKQIDATHKEFEKLNGFPLEYETEEQGMKMRITATKVAERKVDPKEFAVPEGYTTYTMAEFEKLMGGGY</sequence>
<evidence type="ECO:0000313" key="2">
    <source>
        <dbReference type="Proteomes" id="UP000658258"/>
    </source>
</evidence>
<proteinExistence type="predicted"/>
<keyword evidence="2" id="KW-1185">Reference proteome</keyword>
<dbReference type="Pfam" id="PF22252">
    <property type="entry name" value="PNGase_F-II_N"/>
    <property type="match status" value="1"/>
</dbReference>